<proteinExistence type="predicted"/>
<evidence type="ECO:0000313" key="3">
    <source>
        <dbReference type="Proteomes" id="UP001209553"/>
    </source>
</evidence>
<dbReference type="SUPFAM" id="SSF47413">
    <property type="entry name" value="lambda repressor-like DNA-binding domains"/>
    <property type="match status" value="1"/>
</dbReference>
<keyword evidence="1" id="KW-0812">Transmembrane</keyword>
<evidence type="ECO:0000313" key="2">
    <source>
        <dbReference type="EMBL" id="MCU5746762.1"/>
    </source>
</evidence>
<dbReference type="Proteomes" id="UP001209553">
    <property type="component" value="Unassembled WGS sequence"/>
</dbReference>
<dbReference type="PANTHER" id="PTHR34475">
    <property type="match status" value="1"/>
</dbReference>
<dbReference type="PANTHER" id="PTHR34475:SF1">
    <property type="entry name" value="CYTOSKELETON PROTEIN RODZ"/>
    <property type="match status" value="1"/>
</dbReference>
<sequence>MERVGQVLKGRRERLGMTLSELEKQTEIKRHTLRLIEDNDFEALSNPHYSEGLISKYANAVNFDAEHLIEAHRQEIPNQDQTILSTIKAFKREDTPTYRSKNNEAIQLLVVTCGIVIITAIIWILAVIIF</sequence>
<name>A0ABT2QS34_9STAP</name>
<reference evidence="2 3" key="1">
    <citation type="journal article" date="2023" name="Int. J. Syst. Evol. Microbiol.">
        <title>Streptococcus sciuri sp. nov., Staphylococcus marylandisciuri sp. nov. and Staphylococcus americanisciuri sp. nov., isolated from faeces of eastern grey squirrel (Sciurus carolinensis).</title>
        <authorList>
            <person name="Volokhov D.V."/>
            <person name="Zagorodnyaya T.A."/>
            <person name="Furtak V.A."/>
            <person name="Nattanmai G."/>
            <person name="Randall L."/>
            <person name="Jose S."/>
            <person name="Gao Y."/>
            <person name="Eisenberg T."/>
            <person name="Delmonte P."/>
            <person name="Blom J."/>
            <person name="Mitchell K.K."/>
        </authorList>
    </citation>
    <scope>NUCLEOTIDE SEQUENCE [LARGE SCALE GENOMIC DNA]</scope>
    <source>
        <strain evidence="2 3">SQ8-PEA</strain>
    </source>
</reference>
<dbReference type="InterPro" id="IPR050400">
    <property type="entry name" value="Bact_Cytoskel_RodZ"/>
</dbReference>
<keyword evidence="1" id="KW-0472">Membrane</keyword>
<protein>
    <submittedName>
        <fullName evidence="2">Helix-turn-helix domain-containing protein</fullName>
    </submittedName>
</protein>
<keyword evidence="1" id="KW-1133">Transmembrane helix</keyword>
<accession>A0ABT2QS34</accession>
<gene>
    <name evidence="2" type="ORF">N9R04_08575</name>
</gene>
<dbReference type="Gene3D" id="1.10.260.40">
    <property type="entry name" value="lambda repressor-like DNA-binding domains"/>
    <property type="match status" value="1"/>
</dbReference>
<dbReference type="RefSeq" id="WP_262856441.1">
    <property type="nucleotide sequence ID" value="NZ_JAOPKZ010000014.1"/>
</dbReference>
<organism evidence="2 3">
    <name type="scientific">Staphylococcus marylandisciuri</name>
    <dbReference type="NCBI Taxonomy" id="2981529"/>
    <lineage>
        <taxon>Bacteria</taxon>
        <taxon>Bacillati</taxon>
        <taxon>Bacillota</taxon>
        <taxon>Bacilli</taxon>
        <taxon>Bacillales</taxon>
        <taxon>Staphylococcaceae</taxon>
        <taxon>Staphylococcus</taxon>
    </lineage>
</organism>
<dbReference type="InterPro" id="IPR010982">
    <property type="entry name" value="Lambda_DNA-bd_dom_sf"/>
</dbReference>
<evidence type="ECO:0000256" key="1">
    <source>
        <dbReference type="SAM" id="Phobius"/>
    </source>
</evidence>
<feature type="transmembrane region" description="Helical" evidence="1">
    <location>
        <begin position="108"/>
        <end position="129"/>
    </location>
</feature>
<dbReference type="Pfam" id="PF13413">
    <property type="entry name" value="HTH_25"/>
    <property type="match status" value="1"/>
</dbReference>
<dbReference type="EMBL" id="JAOPKZ010000014">
    <property type="protein sequence ID" value="MCU5746762.1"/>
    <property type="molecule type" value="Genomic_DNA"/>
</dbReference>
<keyword evidence="3" id="KW-1185">Reference proteome</keyword>
<comment type="caution">
    <text evidence="2">The sequence shown here is derived from an EMBL/GenBank/DDBJ whole genome shotgun (WGS) entry which is preliminary data.</text>
</comment>